<name>A0A7W9KEV3_9PSEU</name>
<dbReference type="Pfam" id="PF00005">
    <property type="entry name" value="ABC_tran"/>
    <property type="match status" value="1"/>
</dbReference>
<dbReference type="SUPFAM" id="SSF52540">
    <property type="entry name" value="P-loop containing nucleoside triphosphate hydrolases"/>
    <property type="match status" value="2"/>
</dbReference>
<sequence length="325" mass="35250">MSTLSFRPGERVGVVGENRSAVLRQLAGDPELLVLDEPTNLDVERLLAHRGPLVMATHDRLLLDRVATTVIEADGRMITRYGNGYAGYLAEKWSARKRWEREYLAWVTAIERGADDLWADPVPRPPDPLRFDAGAACGTVLAANGIAVRGELDIGELAVAAGSRLLVSGPGGSTLLSVLAGQRRPDTGSIVRSGRIGYLPRESVARTPQRSLLATFARGRPGTFDEHAERLLALGLFAEEDLQRPVGALSAGQLRRLDLARLLVSEVDVLLLDEPTDQLPPTLAEELEVALENYAGAVVVVSGDRMFRARWTGPELTLRPTARVS</sequence>
<dbReference type="Gene3D" id="3.40.50.300">
    <property type="entry name" value="P-loop containing nucleotide triphosphate hydrolases"/>
    <property type="match status" value="2"/>
</dbReference>
<dbReference type="InterPro" id="IPR050611">
    <property type="entry name" value="ABCF"/>
</dbReference>
<keyword evidence="3" id="KW-0547">Nucleotide-binding</keyword>
<dbReference type="AlphaFoldDB" id="A0A7W9KEV3"/>
<dbReference type="GO" id="GO:0005524">
    <property type="term" value="F:ATP binding"/>
    <property type="evidence" value="ECO:0007669"/>
    <property type="project" value="UniProtKB-KW"/>
</dbReference>
<feature type="domain" description="ABC transporter" evidence="2">
    <location>
        <begin position="168"/>
        <end position="276"/>
    </location>
</feature>
<dbReference type="InterPro" id="IPR027417">
    <property type="entry name" value="P-loop_NTPase"/>
</dbReference>
<evidence type="ECO:0000259" key="2">
    <source>
        <dbReference type="Pfam" id="PF00005"/>
    </source>
</evidence>
<dbReference type="InterPro" id="IPR017871">
    <property type="entry name" value="ABC_transporter-like_CS"/>
</dbReference>
<reference evidence="3 4" key="1">
    <citation type="submission" date="2020-08" db="EMBL/GenBank/DDBJ databases">
        <title>Sequencing the genomes of 1000 actinobacteria strains.</title>
        <authorList>
            <person name="Klenk H.-P."/>
        </authorList>
    </citation>
    <scope>NUCLEOTIDE SEQUENCE [LARGE SCALE GENOMIC DNA]</scope>
    <source>
        <strain evidence="3 4">DSM 43851</strain>
    </source>
</reference>
<evidence type="ECO:0000313" key="3">
    <source>
        <dbReference type="EMBL" id="MBB5891236.1"/>
    </source>
</evidence>
<protein>
    <submittedName>
        <fullName evidence="3">Macrolide transport system ATP-binding/permease protein</fullName>
    </submittedName>
</protein>
<keyword evidence="4" id="KW-1185">Reference proteome</keyword>
<gene>
    <name evidence="3" type="ORF">BJ998_002432</name>
</gene>
<evidence type="ECO:0000313" key="4">
    <source>
        <dbReference type="Proteomes" id="UP000585638"/>
    </source>
</evidence>
<dbReference type="PANTHER" id="PTHR19211:SF14">
    <property type="entry name" value="ATP-BINDING CASSETTE SUB-FAMILY F MEMBER 1"/>
    <property type="match status" value="1"/>
</dbReference>
<dbReference type="PROSITE" id="PS00211">
    <property type="entry name" value="ABC_TRANSPORTER_1"/>
    <property type="match status" value="1"/>
</dbReference>
<keyword evidence="3" id="KW-0067">ATP-binding</keyword>
<dbReference type="Proteomes" id="UP000585638">
    <property type="component" value="Unassembled WGS sequence"/>
</dbReference>
<dbReference type="PANTHER" id="PTHR19211">
    <property type="entry name" value="ATP-BINDING TRANSPORT PROTEIN-RELATED"/>
    <property type="match status" value="1"/>
</dbReference>
<proteinExistence type="predicted"/>
<keyword evidence="1" id="KW-0677">Repeat</keyword>
<evidence type="ECO:0000256" key="1">
    <source>
        <dbReference type="ARBA" id="ARBA00022737"/>
    </source>
</evidence>
<dbReference type="GO" id="GO:0016887">
    <property type="term" value="F:ATP hydrolysis activity"/>
    <property type="evidence" value="ECO:0007669"/>
    <property type="project" value="InterPro"/>
</dbReference>
<accession>A0A7W9KEV3</accession>
<organism evidence="3 4">
    <name type="scientific">Kutzneria kofuensis</name>
    <dbReference type="NCBI Taxonomy" id="103725"/>
    <lineage>
        <taxon>Bacteria</taxon>
        <taxon>Bacillati</taxon>
        <taxon>Actinomycetota</taxon>
        <taxon>Actinomycetes</taxon>
        <taxon>Pseudonocardiales</taxon>
        <taxon>Pseudonocardiaceae</taxon>
        <taxon>Kutzneria</taxon>
    </lineage>
</organism>
<dbReference type="EMBL" id="JACHIR010000001">
    <property type="protein sequence ID" value="MBB5891236.1"/>
    <property type="molecule type" value="Genomic_DNA"/>
</dbReference>
<comment type="caution">
    <text evidence="3">The sequence shown here is derived from an EMBL/GenBank/DDBJ whole genome shotgun (WGS) entry which is preliminary data.</text>
</comment>
<dbReference type="RefSeq" id="WP_221337977.1">
    <property type="nucleotide sequence ID" value="NZ_BAAAWY010000031.1"/>
</dbReference>
<dbReference type="InterPro" id="IPR003439">
    <property type="entry name" value="ABC_transporter-like_ATP-bd"/>
</dbReference>